<feature type="chain" id="PRO_5035192373" description="Fibronectin type-III domain-containing protein" evidence="2">
    <location>
        <begin position="28"/>
        <end position="612"/>
    </location>
</feature>
<dbReference type="AlphaFoldDB" id="A0A8J7M351"/>
<dbReference type="PROSITE" id="PS50853">
    <property type="entry name" value="FN3"/>
    <property type="match status" value="1"/>
</dbReference>
<dbReference type="Gene3D" id="2.160.20.10">
    <property type="entry name" value="Single-stranded right-handed beta-helix, Pectin lyase-like"/>
    <property type="match status" value="1"/>
</dbReference>
<dbReference type="RefSeq" id="WP_199387020.1">
    <property type="nucleotide sequence ID" value="NZ_JAEMHM010000032.1"/>
</dbReference>
<keyword evidence="1" id="KW-0472">Membrane</keyword>
<evidence type="ECO:0000313" key="4">
    <source>
        <dbReference type="EMBL" id="MBJ6727879.1"/>
    </source>
</evidence>
<feature type="domain" description="Fibronectin type-III" evidence="3">
    <location>
        <begin position="369"/>
        <end position="474"/>
    </location>
</feature>
<dbReference type="InterPro" id="IPR013783">
    <property type="entry name" value="Ig-like_fold"/>
</dbReference>
<dbReference type="InterPro" id="IPR049886">
    <property type="entry name" value="CFI_box_CTERM_dom"/>
</dbReference>
<dbReference type="SUPFAM" id="SSF49265">
    <property type="entry name" value="Fibronectin type III"/>
    <property type="match status" value="1"/>
</dbReference>
<feature type="signal peptide" evidence="2">
    <location>
        <begin position="1"/>
        <end position="27"/>
    </location>
</feature>
<reference evidence="4" key="1">
    <citation type="submission" date="2020-12" db="EMBL/GenBank/DDBJ databases">
        <title>Geomonas sp. Red875, isolated from river sediment.</title>
        <authorList>
            <person name="Xu Z."/>
            <person name="Zhang Z."/>
            <person name="Masuda Y."/>
            <person name="Itoh H."/>
            <person name="Senoo K."/>
        </authorList>
    </citation>
    <scope>NUCLEOTIDE SEQUENCE</scope>
    <source>
        <strain evidence="4">Red875</strain>
    </source>
</reference>
<evidence type="ECO:0000313" key="5">
    <source>
        <dbReference type="Proteomes" id="UP000636888"/>
    </source>
</evidence>
<keyword evidence="5" id="KW-1185">Reference proteome</keyword>
<dbReference type="NCBIfam" id="NF041770">
    <property type="entry name" value="CFI_box_CTERM"/>
    <property type="match status" value="1"/>
</dbReference>
<feature type="transmembrane region" description="Helical" evidence="1">
    <location>
        <begin position="566"/>
        <end position="594"/>
    </location>
</feature>
<organism evidence="4 5">
    <name type="scientific">Geomesophilobacter sediminis</name>
    <dbReference type="NCBI Taxonomy" id="2798584"/>
    <lineage>
        <taxon>Bacteria</taxon>
        <taxon>Pseudomonadati</taxon>
        <taxon>Thermodesulfobacteriota</taxon>
        <taxon>Desulfuromonadia</taxon>
        <taxon>Geobacterales</taxon>
        <taxon>Geobacteraceae</taxon>
        <taxon>Geomesophilobacter</taxon>
    </lineage>
</organism>
<dbReference type="EMBL" id="JAEMHM010000032">
    <property type="protein sequence ID" value="MBJ6727879.1"/>
    <property type="molecule type" value="Genomic_DNA"/>
</dbReference>
<gene>
    <name evidence="4" type="ORF">JFN93_24480</name>
</gene>
<accession>A0A8J7M351</accession>
<name>A0A8J7M351_9BACT</name>
<keyword evidence="2" id="KW-0732">Signal</keyword>
<dbReference type="InterPro" id="IPR003961">
    <property type="entry name" value="FN3_dom"/>
</dbReference>
<keyword evidence="1" id="KW-0812">Transmembrane</keyword>
<dbReference type="InterPro" id="IPR012334">
    <property type="entry name" value="Pectin_lyas_fold"/>
</dbReference>
<evidence type="ECO:0000259" key="3">
    <source>
        <dbReference type="PROSITE" id="PS50853"/>
    </source>
</evidence>
<dbReference type="InterPro" id="IPR011050">
    <property type="entry name" value="Pectin_lyase_fold/virulence"/>
</dbReference>
<comment type="caution">
    <text evidence="4">The sequence shown here is derived from an EMBL/GenBank/DDBJ whole genome shotgun (WGS) entry which is preliminary data.</text>
</comment>
<dbReference type="SUPFAM" id="SSF51126">
    <property type="entry name" value="Pectin lyase-like"/>
    <property type="match status" value="1"/>
</dbReference>
<dbReference type="InterPro" id="IPR036116">
    <property type="entry name" value="FN3_sf"/>
</dbReference>
<evidence type="ECO:0000256" key="2">
    <source>
        <dbReference type="SAM" id="SignalP"/>
    </source>
</evidence>
<protein>
    <recommendedName>
        <fullName evidence="3">Fibronectin type-III domain-containing protein</fullName>
    </recommendedName>
</protein>
<dbReference type="Gene3D" id="2.60.40.10">
    <property type="entry name" value="Immunoglobulins"/>
    <property type="match status" value="2"/>
</dbReference>
<evidence type="ECO:0000256" key="1">
    <source>
        <dbReference type="SAM" id="Phobius"/>
    </source>
</evidence>
<sequence>MLKRTHIILVAIFVVLASVAVPGAARATTTLTVSHTANSGDSNHFTTIQQAIDHVASVRASSVSPGDFLIEVAADATNQYTGAVLIDDSKTGGKGMSSVVIEGTSTKDTIVTSGSSSGVTFTISGNTSNITIRRFTFITGTGISISSSVTGTTISNNVFKVGSSSTAIQNASASTTITNNTFYLNGTAINTTASIAIKNNIFSSNTPAIAGSESAPSVLYNLFNPKANAGIPISQLDASNIPNNSTSSDPQFVDPGKDFHLQPGSPAIHAGDPTIKNPDQTISDMGAYGGPAAELNIPQVSGVSATATQQVDTTFSVTLTWTALTSNLVTAYRVHYGTASGSYTSSQDISGQSSSSFTLQNLTPTTVTSLAPPTITSITPANGALIVHWTAVAGATNYLVYWNEGADFTDASLPTTFKEVANVQTFTIPNLTNGATYFVRVIAKAQNAYFFAVGALAADGSEGPLSAEVSAPIGNSVMSLLSASVSQMPSTSVAYPYLKGEGCFIATAAYGFYSAWQVQALRDFRDRYLMTNGPGRAFVNWYYHYGPIGAHYLNQHPVWKPLVRVLLFPLVVGAIFLTATSSVTKVAVLALLLLATTVLFRRRAAVRWGGVR</sequence>
<dbReference type="CDD" id="cd00063">
    <property type="entry name" value="FN3"/>
    <property type="match status" value="1"/>
</dbReference>
<dbReference type="Proteomes" id="UP000636888">
    <property type="component" value="Unassembled WGS sequence"/>
</dbReference>
<proteinExistence type="predicted"/>
<keyword evidence="1" id="KW-1133">Transmembrane helix</keyword>